<evidence type="ECO:0000259" key="3">
    <source>
        <dbReference type="SMART" id="SM01083"/>
    </source>
</evidence>
<dbReference type="InterPro" id="IPR019339">
    <property type="entry name" value="CIR_N_dom"/>
</dbReference>
<protein>
    <submittedName>
        <fullName evidence="4">Putative zinc finger CCHC domain-containing protein</fullName>
    </submittedName>
</protein>
<feature type="compositionally biased region" description="Basic residues" evidence="2">
    <location>
        <begin position="304"/>
        <end position="314"/>
    </location>
</feature>
<feature type="region of interest" description="Disordered" evidence="2">
    <location>
        <begin position="297"/>
        <end position="336"/>
    </location>
</feature>
<reference evidence="4 5" key="1">
    <citation type="journal article" date="2017" name="Mol. Biol. Evol.">
        <title>The 4-celled Tetrabaena socialis nuclear genome reveals the essential components for genetic control of cell number at the origin of multicellularity in the volvocine lineage.</title>
        <authorList>
            <person name="Featherston J."/>
            <person name="Arakaki Y."/>
            <person name="Hanschen E.R."/>
            <person name="Ferris P.J."/>
            <person name="Michod R.E."/>
            <person name="Olson B.J.S.C."/>
            <person name="Nozaki H."/>
            <person name="Durand P.M."/>
        </authorList>
    </citation>
    <scope>NUCLEOTIDE SEQUENCE [LARGE SCALE GENOMIC DNA]</scope>
    <source>
        <strain evidence="4 5">NIES-571</strain>
    </source>
</reference>
<dbReference type="GO" id="GO:0003714">
    <property type="term" value="F:transcription corepressor activity"/>
    <property type="evidence" value="ECO:0007669"/>
    <property type="project" value="InterPro"/>
</dbReference>
<proteinExistence type="predicted"/>
<feature type="region of interest" description="Disordered" evidence="2">
    <location>
        <begin position="124"/>
        <end position="184"/>
    </location>
</feature>
<feature type="coiled-coil region" evidence="1">
    <location>
        <begin position="257"/>
        <end position="293"/>
    </location>
</feature>
<keyword evidence="5" id="KW-1185">Reference proteome</keyword>
<evidence type="ECO:0000313" key="5">
    <source>
        <dbReference type="Proteomes" id="UP000236333"/>
    </source>
</evidence>
<dbReference type="Pfam" id="PF10197">
    <property type="entry name" value="Cir_N"/>
    <property type="match status" value="1"/>
</dbReference>
<dbReference type="OrthoDB" id="6253837at2759"/>
<sequence>MEHIFGKPGKGKGKAPPSRGVIAGVKADMERAKEGYDPKNPNGTGAAWTHNFLNQKPWHPMSFRNRMKVWENEQDKGEADKIKEKAQAEFDAEQEYLKTLSEVQSVSFMYQKPPGLDAALARDAENEKKKAAKPPEAVPAALDAPPGSTALAAASAAAPGGKALVPGEPGAAAPEPPRDPEQERAAMVERLRQDPYAVMLAARVALHNDPRRREAGAFGGFSADAHNQQLLVEDPEAAGSSGQAGTAELDFLLQLPADQQLKALKRIAKRRKKEEEERKLREAEAVLRAAGYDLGAMAAGAKQGGKHKKSKKHKKEDGKSRKSKRRRESDSGSDSG</sequence>
<dbReference type="EMBL" id="PGGS01000062">
    <property type="protein sequence ID" value="PNH10227.1"/>
    <property type="molecule type" value="Genomic_DNA"/>
</dbReference>
<gene>
    <name evidence="4" type="ORF">TSOC_003042</name>
</gene>
<feature type="domain" description="CBF1-interacting co-repressor CIR N-terminal" evidence="3">
    <location>
        <begin position="57"/>
        <end position="93"/>
    </location>
</feature>
<dbReference type="PANTHER" id="PTHR13151">
    <property type="entry name" value="CBF1 INTERACTING COREPRESSOR CIR"/>
    <property type="match status" value="1"/>
</dbReference>
<accession>A0A2J8ACJ2</accession>
<dbReference type="PANTHER" id="PTHR13151:SF2">
    <property type="entry name" value="COREPRESSOR INTERACTING WITH RBPJ 1"/>
    <property type="match status" value="1"/>
</dbReference>
<dbReference type="GO" id="GO:0005634">
    <property type="term" value="C:nucleus"/>
    <property type="evidence" value="ECO:0007669"/>
    <property type="project" value="TreeGrafter"/>
</dbReference>
<organism evidence="4 5">
    <name type="scientific">Tetrabaena socialis</name>
    <dbReference type="NCBI Taxonomy" id="47790"/>
    <lineage>
        <taxon>Eukaryota</taxon>
        <taxon>Viridiplantae</taxon>
        <taxon>Chlorophyta</taxon>
        <taxon>core chlorophytes</taxon>
        <taxon>Chlorophyceae</taxon>
        <taxon>CS clade</taxon>
        <taxon>Chlamydomonadales</taxon>
        <taxon>Tetrabaenaceae</taxon>
        <taxon>Tetrabaena</taxon>
    </lineage>
</organism>
<keyword evidence="1" id="KW-0175">Coiled coil</keyword>
<dbReference type="SMART" id="SM01083">
    <property type="entry name" value="Cir_N"/>
    <property type="match status" value="1"/>
</dbReference>
<comment type="caution">
    <text evidence="4">The sequence shown here is derived from an EMBL/GenBank/DDBJ whole genome shotgun (WGS) entry which is preliminary data.</text>
</comment>
<feature type="region of interest" description="Disordered" evidence="2">
    <location>
        <begin position="1"/>
        <end position="27"/>
    </location>
</feature>
<feature type="compositionally biased region" description="Low complexity" evidence="2">
    <location>
        <begin position="134"/>
        <end position="173"/>
    </location>
</feature>
<name>A0A2J8ACJ2_9CHLO</name>
<dbReference type="InterPro" id="IPR040014">
    <property type="entry name" value="CIR1"/>
</dbReference>
<dbReference type="AlphaFoldDB" id="A0A2J8ACJ2"/>
<evidence type="ECO:0000256" key="1">
    <source>
        <dbReference type="SAM" id="Coils"/>
    </source>
</evidence>
<dbReference type="Proteomes" id="UP000236333">
    <property type="component" value="Unassembled WGS sequence"/>
</dbReference>
<evidence type="ECO:0000313" key="4">
    <source>
        <dbReference type="EMBL" id="PNH10227.1"/>
    </source>
</evidence>
<evidence type="ECO:0000256" key="2">
    <source>
        <dbReference type="SAM" id="MobiDB-lite"/>
    </source>
</evidence>